<dbReference type="SUPFAM" id="SSF53098">
    <property type="entry name" value="Ribonuclease H-like"/>
    <property type="match status" value="1"/>
</dbReference>
<accession>A0A8X6SVS2</accession>
<sequence length="114" mass="13053">MVSKPDDQLARYLAAEGIKWKFIHPRSPNFGGLWEAAIKSFKYHLKRVMRGINLTYEEFLTVIVQIEGMLNSQPLCPLSANENDFEVLTPVPFLINRSLNSIIEPNLINIQELP</sequence>
<comment type="caution">
    <text evidence="1">The sequence shown here is derived from an EMBL/GenBank/DDBJ whole genome shotgun (WGS) entry which is preliminary data.</text>
</comment>
<keyword evidence="2" id="KW-1185">Reference proteome</keyword>
<dbReference type="PANTHER" id="PTHR47331">
    <property type="entry name" value="PHD-TYPE DOMAIN-CONTAINING PROTEIN"/>
    <property type="match status" value="1"/>
</dbReference>
<evidence type="ECO:0000313" key="2">
    <source>
        <dbReference type="Proteomes" id="UP000887159"/>
    </source>
</evidence>
<organism evidence="1 2">
    <name type="scientific">Trichonephila clavipes</name>
    <name type="common">Golden silk orbweaver</name>
    <name type="synonym">Nephila clavipes</name>
    <dbReference type="NCBI Taxonomy" id="2585209"/>
    <lineage>
        <taxon>Eukaryota</taxon>
        <taxon>Metazoa</taxon>
        <taxon>Ecdysozoa</taxon>
        <taxon>Arthropoda</taxon>
        <taxon>Chelicerata</taxon>
        <taxon>Arachnida</taxon>
        <taxon>Araneae</taxon>
        <taxon>Araneomorphae</taxon>
        <taxon>Entelegynae</taxon>
        <taxon>Araneoidea</taxon>
        <taxon>Nephilidae</taxon>
        <taxon>Trichonephila</taxon>
    </lineage>
</organism>
<dbReference type="AlphaFoldDB" id="A0A8X6SVS2"/>
<dbReference type="InterPro" id="IPR012337">
    <property type="entry name" value="RNaseH-like_sf"/>
</dbReference>
<proteinExistence type="predicted"/>
<gene>
    <name evidence="1" type="primary">AVEN_189400_1</name>
    <name evidence="1" type="ORF">TNCV_3989681</name>
</gene>
<dbReference type="InterPro" id="IPR036397">
    <property type="entry name" value="RNaseH_sf"/>
</dbReference>
<name>A0A8X6SVS2_TRICX</name>
<dbReference type="Gene3D" id="3.30.420.10">
    <property type="entry name" value="Ribonuclease H-like superfamily/Ribonuclease H"/>
    <property type="match status" value="1"/>
</dbReference>
<reference evidence="1" key="1">
    <citation type="submission" date="2020-08" db="EMBL/GenBank/DDBJ databases">
        <title>Multicomponent nature underlies the extraordinary mechanical properties of spider dragline silk.</title>
        <authorList>
            <person name="Kono N."/>
            <person name="Nakamura H."/>
            <person name="Mori M."/>
            <person name="Yoshida Y."/>
            <person name="Ohtoshi R."/>
            <person name="Malay A.D."/>
            <person name="Moran D.A.P."/>
            <person name="Tomita M."/>
            <person name="Numata K."/>
            <person name="Arakawa K."/>
        </authorList>
    </citation>
    <scope>NUCLEOTIDE SEQUENCE</scope>
</reference>
<dbReference type="EMBL" id="BMAU01021357">
    <property type="protein sequence ID" value="GFY20924.1"/>
    <property type="molecule type" value="Genomic_DNA"/>
</dbReference>
<dbReference type="Proteomes" id="UP000887159">
    <property type="component" value="Unassembled WGS sequence"/>
</dbReference>
<dbReference type="GO" id="GO:0003676">
    <property type="term" value="F:nucleic acid binding"/>
    <property type="evidence" value="ECO:0007669"/>
    <property type="project" value="InterPro"/>
</dbReference>
<protein>
    <submittedName>
        <fullName evidence="1">Integrase catalytic domain-containing protein</fullName>
    </submittedName>
</protein>
<evidence type="ECO:0000313" key="1">
    <source>
        <dbReference type="EMBL" id="GFY20924.1"/>
    </source>
</evidence>